<dbReference type="EMBL" id="GL876966">
    <property type="protein sequence ID" value="KLU82564.1"/>
    <property type="molecule type" value="Genomic_DNA"/>
</dbReference>
<evidence type="ECO:0000256" key="4">
    <source>
        <dbReference type="ARBA" id="ARBA00022840"/>
    </source>
</evidence>
<dbReference type="InterPro" id="IPR027417">
    <property type="entry name" value="P-loop_NTPase"/>
</dbReference>
<keyword evidence="9" id="KW-1185">Reference proteome</keyword>
<evidence type="ECO:0000313" key="9">
    <source>
        <dbReference type="Proteomes" id="UP000011715"/>
    </source>
</evidence>
<dbReference type="SUPFAM" id="SSF52540">
    <property type="entry name" value="P-loop containing nucleoside triphosphate hydrolases"/>
    <property type="match status" value="1"/>
</dbReference>
<keyword evidence="3" id="KW-0347">Helicase</keyword>
<gene>
    <name evidence="7" type="ORF">MAPG_01636</name>
</gene>
<feature type="compositionally biased region" description="Acidic residues" evidence="5">
    <location>
        <begin position="430"/>
        <end position="447"/>
    </location>
</feature>
<evidence type="ECO:0000256" key="3">
    <source>
        <dbReference type="ARBA" id="ARBA00022806"/>
    </source>
</evidence>
<feature type="region of interest" description="Disordered" evidence="5">
    <location>
        <begin position="1004"/>
        <end position="1028"/>
    </location>
</feature>
<keyword evidence="4" id="KW-0067">ATP-binding</keyword>
<dbReference type="PROSITE" id="PS51192">
    <property type="entry name" value="HELICASE_ATP_BIND_1"/>
    <property type="match status" value="1"/>
</dbReference>
<feature type="compositionally biased region" description="Acidic residues" evidence="5">
    <location>
        <begin position="140"/>
        <end position="179"/>
    </location>
</feature>
<dbReference type="VEuPathDB" id="FungiDB:MAPG_01636"/>
<feature type="region of interest" description="Disordered" evidence="5">
    <location>
        <begin position="1"/>
        <end position="293"/>
    </location>
</feature>
<feature type="compositionally biased region" description="Basic and acidic residues" evidence="5">
    <location>
        <begin position="483"/>
        <end position="505"/>
    </location>
</feature>
<dbReference type="Gene3D" id="3.40.50.10810">
    <property type="entry name" value="Tandem AAA-ATPase domain"/>
    <property type="match status" value="1"/>
</dbReference>
<dbReference type="GO" id="GO:0005524">
    <property type="term" value="F:ATP binding"/>
    <property type="evidence" value="ECO:0007669"/>
    <property type="project" value="UniProtKB-KW"/>
</dbReference>
<proteinExistence type="predicted"/>
<reference evidence="7" key="1">
    <citation type="submission" date="2010-05" db="EMBL/GenBank/DDBJ databases">
        <title>The Genome Sequence of Magnaporthe poae strain ATCC 64411.</title>
        <authorList>
            <consortium name="The Broad Institute Genome Sequencing Platform"/>
            <consortium name="Broad Institute Genome Sequencing Center for Infectious Disease"/>
            <person name="Ma L.-J."/>
            <person name="Dead R."/>
            <person name="Young S."/>
            <person name="Zeng Q."/>
            <person name="Koehrsen M."/>
            <person name="Alvarado L."/>
            <person name="Berlin A."/>
            <person name="Chapman S.B."/>
            <person name="Chen Z."/>
            <person name="Freedman E."/>
            <person name="Gellesch M."/>
            <person name="Goldberg J."/>
            <person name="Griggs A."/>
            <person name="Gujja S."/>
            <person name="Heilman E.R."/>
            <person name="Heiman D."/>
            <person name="Hepburn T."/>
            <person name="Howarth C."/>
            <person name="Jen D."/>
            <person name="Larson L."/>
            <person name="Mehta T."/>
            <person name="Neiman D."/>
            <person name="Pearson M."/>
            <person name="Roberts A."/>
            <person name="Saif S."/>
            <person name="Shea T."/>
            <person name="Shenoy N."/>
            <person name="Sisk P."/>
            <person name="Stolte C."/>
            <person name="Sykes S."/>
            <person name="Walk T."/>
            <person name="White J."/>
            <person name="Yandava C."/>
            <person name="Haas B."/>
            <person name="Nusbaum C."/>
            <person name="Birren B."/>
        </authorList>
    </citation>
    <scope>NUCLEOTIDE SEQUENCE</scope>
    <source>
        <strain evidence="7">ATCC 64411</strain>
    </source>
</reference>
<dbReference type="GO" id="GO:0004386">
    <property type="term" value="F:helicase activity"/>
    <property type="evidence" value="ECO:0007669"/>
    <property type="project" value="UniProtKB-KW"/>
</dbReference>
<feature type="compositionally biased region" description="Basic and acidic residues" evidence="5">
    <location>
        <begin position="386"/>
        <end position="395"/>
    </location>
</feature>
<feature type="region of interest" description="Disordered" evidence="5">
    <location>
        <begin position="386"/>
        <end position="535"/>
    </location>
</feature>
<dbReference type="InterPro" id="IPR050628">
    <property type="entry name" value="SNF2_RAD54_helicase_TF"/>
</dbReference>
<feature type="region of interest" description="Disordered" evidence="5">
    <location>
        <begin position="316"/>
        <end position="354"/>
    </location>
</feature>
<feature type="compositionally biased region" description="Acidic residues" evidence="5">
    <location>
        <begin position="245"/>
        <end position="255"/>
    </location>
</feature>
<feature type="compositionally biased region" description="Low complexity" evidence="5">
    <location>
        <begin position="83"/>
        <end position="94"/>
    </location>
</feature>
<dbReference type="Pfam" id="PF00176">
    <property type="entry name" value="SNF2-rel_dom"/>
    <property type="match status" value="1"/>
</dbReference>
<feature type="compositionally biased region" description="Basic and acidic residues" evidence="5">
    <location>
        <begin position="1004"/>
        <end position="1013"/>
    </location>
</feature>
<organism evidence="8 9">
    <name type="scientific">Magnaporthiopsis poae (strain ATCC 64411 / 73-15)</name>
    <name type="common">Kentucky bluegrass fungus</name>
    <name type="synonym">Magnaporthe poae</name>
    <dbReference type="NCBI Taxonomy" id="644358"/>
    <lineage>
        <taxon>Eukaryota</taxon>
        <taxon>Fungi</taxon>
        <taxon>Dikarya</taxon>
        <taxon>Ascomycota</taxon>
        <taxon>Pezizomycotina</taxon>
        <taxon>Sordariomycetes</taxon>
        <taxon>Sordariomycetidae</taxon>
        <taxon>Magnaporthales</taxon>
        <taxon>Magnaporthaceae</taxon>
        <taxon>Magnaporthiopsis</taxon>
    </lineage>
</organism>
<dbReference type="GO" id="GO:0006281">
    <property type="term" value="P:DNA repair"/>
    <property type="evidence" value="ECO:0007669"/>
    <property type="project" value="TreeGrafter"/>
</dbReference>
<dbReference type="AlphaFoldDB" id="A0A0C4DP81"/>
<feature type="compositionally biased region" description="Acidic residues" evidence="5">
    <location>
        <begin position="190"/>
        <end position="208"/>
    </location>
</feature>
<dbReference type="GO" id="GO:0016787">
    <property type="term" value="F:hydrolase activity"/>
    <property type="evidence" value="ECO:0007669"/>
    <property type="project" value="UniProtKB-KW"/>
</dbReference>
<dbReference type="GO" id="GO:0008094">
    <property type="term" value="F:ATP-dependent activity, acting on DNA"/>
    <property type="evidence" value="ECO:0007669"/>
    <property type="project" value="TreeGrafter"/>
</dbReference>
<protein>
    <recommendedName>
        <fullName evidence="6">Helicase ATP-binding domain-containing protein</fullName>
    </recommendedName>
</protein>
<dbReference type="STRING" id="644358.A0A0C4DP81"/>
<keyword evidence="2" id="KW-0378">Hydrolase</keyword>
<dbReference type="Proteomes" id="UP000011715">
    <property type="component" value="Unassembled WGS sequence"/>
</dbReference>
<evidence type="ECO:0000256" key="2">
    <source>
        <dbReference type="ARBA" id="ARBA00022801"/>
    </source>
</evidence>
<evidence type="ECO:0000259" key="6">
    <source>
        <dbReference type="PROSITE" id="PS51192"/>
    </source>
</evidence>
<sequence>MEGPSEGDGTQRHGNINPELDKATSERGNNDPEPDGANLEPGNTGPEPADTNPEPALSPSRPPSSGPPTDPTAEPQHDIGLNSPPKSSPVVSPKQGSNSTMELALVPLVPGSHSAQPVSDDLGAPMPEANSTENQVDESVFVEDYMDENESEDEDEESMFVDNRNDEEDDEPMFVDDSVEVASQRAENAQAEETDPDELMEIMEEDVPQEARKRMQEEDAKRKQKEQEEGLWEQGDRGVKREREDNEEDESDSDDVQIIQENELSPEALRRIKKPRLSHLKTEGQDVNPEATAVDDNEVIHVKTVAREQPILLTAGGIKGENGNGQETPVKIEDGTSLVDSKGKARGDGTFAPIDGVEQALPANWDGSNNKSLMERYLRMSRKLRELVDKEKETGALEVEEHEALTKLKKTTKEAESKLNRTLPNGQENPGDDEDEGSDSDDGDNPEDPTYVDAPAGPAPTHKKPPRGGNGGKAAPRRPKAARSAEEWWSRQYKKSEENGRKETDVIPDLFHTGSRANGKGTKKDKRATEPTDAKGRQLLDMLRDQDPVMARAALGDIPMPGAVGTNKKPELLRVIKDEAARNARPKTVLEEQKILRKASESFGAGRCKAEAGLWKLQWMSTPLYHHQLVGVHWMLGREFSPTGPHGGILADQMGLGKTVEMLAAIVHNPGKPTLIVVPAAAIPQWQEEIRRHVEAMPEWREESNRTVRKQLRVFHYKSKGPNNDIDNWKDADIVLASYQEVAKAYPSEEALRRISGMGLEGDEWRQELDRQLGQLYQVEFHRIVLDEAHAIKNINSRTSKACIHLPGKYRWALSGTPIHNCIEELLPYFKFLGADWALKDMEKFSQKYGGGANEGTSLKDNLNARLAAVVPTLVIRRRVDDKFVGQDLLRIPKTNKPIIIKVDLSVEERIIYKRVEQRFRDNISSHMSNDNNNDGQGQARQKKMRTYFAYLTRLRQLVGHPFQIETTMRIDFTLEDIKHVRRELAQLGGQTPLHMQIRRWMDTEEDRKRRAQDQGNQFGTSGFGGLT</sequence>
<evidence type="ECO:0000256" key="1">
    <source>
        <dbReference type="ARBA" id="ARBA00022741"/>
    </source>
</evidence>
<dbReference type="eggNOG" id="KOG1001">
    <property type="taxonomic scope" value="Eukaryota"/>
</dbReference>
<evidence type="ECO:0000313" key="7">
    <source>
        <dbReference type="EMBL" id="KLU82564.1"/>
    </source>
</evidence>
<feature type="domain" description="Helicase ATP-binding" evidence="6">
    <location>
        <begin position="639"/>
        <end position="836"/>
    </location>
</feature>
<reference evidence="8" key="5">
    <citation type="submission" date="2015-06" db="UniProtKB">
        <authorList>
            <consortium name="EnsemblFungi"/>
        </authorList>
    </citation>
    <scope>IDENTIFICATION</scope>
    <source>
        <strain evidence="8">ATCC 64411</strain>
    </source>
</reference>
<feature type="compositionally biased region" description="Basic and acidic residues" evidence="5">
    <location>
        <begin position="402"/>
        <end position="419"/>
    </location>
</feature>
<dbReference type="InterPro" id="IPR000330">
    <property type="entry name" value="SNF2_N"/>
</dbReference>
<reference evidence="9" key="2">
    <citation type="submission" date="2010-05" db="EMBL/GenBank/DDBJ databases">
        <title>The genome sequence of Magnaporthe poae strain ATCC 64411.</title>
        <authorList>
            <person name="Ma L.-J."/>
            <person name="Dead R."/>
            <person name="Young S."/>
            <person name="Zeng Q."/>
            <person name="Koehrsen M."/>
            <person name="Alvarado L."/>
            <person name="Berlin A."/>
            <person name="Chapman S.B."/>
            <person name="Chen Z."/>
            <person name="Freedman E."/>
            <person name="Gellesch M."/>
            <person name="Goldberg J."/>
            <person name="Griggs A."/>
            <person name="Gujja S."/>
            <person name="Heilman E.R."/>
            <person name="Heiman D."/>
            <person name="Hepburn T."/>
            <person name="Howarth C."/>
            <person name="Jen D."/>
            <person name="Larson L."/>
            <person name="Mehta T."/>
            <person name="Neiman D."/>
            <person name="Pearson M."/>
            <person name="Roberts A."/>
            <person name="Saif S."/>
            <person name="Shea T."/>
            <person name="Shenoy N."/>
            <person name="Sisk P."/>
            <person name="Stolte C."/>
            <person name="Sykes S."/>
            <person name="Walk T."/>
            <person name="White J."/>
            <person name="Yandava C."/>
            <person name="Haas B."/>
            <person name="Nusbaum C."/>
            <person name="Birren B."/>
        </authorList>
    </citation>
    <scope>NUCLEOTIDE SEQUENCE [LARGE SCALE GENOMIC DNA]</scope>
    <source>
        <strain evidence="9">ATCC 64411 / 73-15</strain>
    </source>
</reference>
<dbReference type="GO" id="GO:0005634">
    <property type="term" value="C:nucleus"/>
    <property type="evidence" value="ECO:0007669"/>
    <property type="project" value="TreeGrafter"/>
</dbReference>
<dbReference type="InterPro" id="IPR038718">
    <property type="entry name" value="SNF2-like_sf"/>
</dbReference>
<dbReference type="EnsemblFungi" id="MAPG_01636T0">
    <property type="protein sequence ID" value="MAPG_01636T0"/>
    <property type="gene ID" value="MAPG_01636"/>
</dbReference>
<reference evidence="7" key="3">
    <citation type="submission" date="2011-03" db="EMBL/GenBank/DDBJ databases">
        <title>Annotation of Magnaporthe poae ATCC 64411.</title>
        <authorList>
            <person name="Ma L.-J."/>
            <person name="Dead R."/>
            <person name="Young S.K."/>
            <person name="Zeng Q."/>
            <person name="Gargeya S."/>
            <person name="Fitzgerald M."/>
            <person name="Haas B."/>
            <person name="Abouelleil A."/>
            <person name="Alvarado L."/>
            <person name="Arachchi H.M."/>
            <person name="Berlin A."/>
            <person name="Brown A."/>
            <person name="Chapman S.B."/>
            <person name="Chen Z."/>
            <person name="Dunbar C."/>
            <person name="Freedman E."/>
            <person name="Gearin G."/>
            <person name="Gellesch M."/>
            <person name="Goldberg J."/>
            <person name="Griggs A."/>
            <person name="Gujja S."/>
            <person name="Heiman D."/>
            <person name="Howarth C."/>
            <person name="Larson L."/>
            <person name="Lui A."/>
            <person name="MacDonald P.J.P."/>
            <person name="Mehta T."/>
            <person name="Montmayeur A."/>
            <person name="Murphy C."/>
            <person name="Neiman D."/>
            <person name="Pearson M."/>
            <person name="Priest M."/>
            <person name="Roberts A."/>
            <person name="Saif S."/>
            <person name="Shea T."/>
            <person name="Shenoy N."/>
            <person name="Sisk P."/>
            <person name="Stolte C."/>
            <person name="Sykes S."/>
            <person name="Yandava C."/>
            <person name="Wortman J."/>
            <person name="Nusbaum C."/>
            <person name="Birren B."/>
        </authorList>
    </citation>
    <scope>NUCLEOTIDE SEQUENCE</scope>
    <source>
        <strain evidence="7">ATCC 64411</strain>
    </source>
</reference>
<dbReference type="SMART" id="SM00487">
    <property type="entry name" value="DEXDc"/>
    <property type="match status" value="1"/>
</dbReference>
<feature type="compositionally biased region" description="Pro residues" evidence="5">
    <location>
        <begin position="60"/>
        <end position="70"/>
    </location>
</feature>
<accession>A0A0C4DP81</accession>
<dbReference type="PANTHER" id="PTHR45626">
    <property type="entry name" value="TRANSCRIPTION TERMINATION FACTOR 2-RELATED"/>
    <property type="match status" value="1"/>
</dbReference>
<dbReference type="InterPro" id="IPR014001">
    <property type="entry name" value="Helicase_ATP-bd"/>
</dbReference>
<dbReference type="EMBL" id="ADBL01000398">
    <property type="status" value="NOT_ANNOTATED_CDS"/>
    <property type="molecule type" value="Genomic_DNA"/>
</dbReference>
<feature type="compositionally biased region" description="Basic and acidic residues" evidence="5">
    <location>
        <begin position="19"/>
        <end position="30"/>
    </location>
</feature>
<evidence type="ECO:0000313" key="8">
    <source>
        <dbReference type="EnsemblFungi" id="MAPG_01636T0"/>
    </source>
</evidence>
<feature type="compositionally biased region" description="Basic and acidic residues" evidence="5">
    <location>
        <begin position="209"/>
        <end position="244"/>
    </location>
</feature>
<evidence type="ECO:0000256" key="5">
    <source>
        <dbReference type="SAM" id="MobiDB-lite"/>
    </source>
</evidence>
<name>A0A0C4DP81_MAGP6</name>
<reference evidence="8" key="4">
    <citation type="journal article" date="2015" name="G3 (Bethesda)">
        <title>Genome sequences of three phytopathogenic species of the Magnaporthaceae family of fungi.</title>
        <authorList>
            <person name="Okagaki L.H."/>
            <person name="Nunes C.C."/>
            <person name="Sailsbery J."/>
            <person name="Clay B."/>
            <person name="Brown D."/>
            <person name="John T."/>
            <person name="Oh Y."/>
            <person name="Young N."/>
            <person name="Fitzgerald M."/>
            <person name="Haas B.J."/>
            <person name="Zeng Q."/>
            <person name="Young S."/>
            <person name="Adiconis X."/>
            <person name="Fan L."/>
            <person name="Levin J.Z."/>
            <person name="Mitchell T.K."/>
            <person name="Okubara P.A."/>
            <person name="Farman M.L."/>
            <person name="Kohn L.M."/>
            <person name="Birren B."/>
            <person name="Ma L.-J."/>
            <person name="Dean R.A."/>
        </authorList>
    </citation>
    <scope>NUCLEOTIDE SEQUENCE</scope>
    <source>
        <strain evidence="8">ATCC 64411 / 73-15</strain>
    </source>
</reference>
<keyword evidence="1" id="KW-0547">Nucleotide-binding</keyword>
<dbReference type="OrthoDB" id="448448at2759"/>
<dbReference type="CDD" id="cd18008">
    <property type="entry name" value="DEXDc_SHPRH-like"/>
    <property type="match status" value="1"/>
</dbReference>
<dbReference type="PANTHER" id="PTHR45626:SF17">
    <property type="entry name" value="HELICASE-LIKE TRANSCRIPTION FACTOR"/>
    <property type="match status" value="1"/>
</dbReference>